<gene>
    <name evidence="9" type="ORF">GOBAR_AA29766</name>
</gene>
<evidence type="ECO:0000256" key="4">
    <source>
        <dbReference type="ARBA" id="ARBA00023242"/>
    </source>
</evidence>
<sequence length="1003" mass="111043">MGKNKRSDKRPESDHSPATVFVTNLPYSFTNSQLEETFSDVGPIRRCFMVTKKGSTEHRGIAFVQFAVAEDANRAIELKNGSSVGGRKIGVKHAMHRASLEQRRSKATQDDATTTENDNNGLLTSAVEAHGSDLPKLAKPVQPKKAATLCSDLADKENCSEKQRVARTVIFGGLRNAEMAEDVHRRAKEIGTVCAVTYPLPKEELEEHGLAQDGCKMDASAVLFTSVKLAYTAVAMLHQKEIHGSIVWARQLGGEGSKTQKWKLIIRNLSFKAKLSEIKDMFSAAGFVWDVFIPHNSETGLSKGFAFVKLTSKQDAENAIQKFNGKTLCKRPIAVDWAVPKKLYGAGGNTAVTSDDGQLNKKDEESDGSSIDMEDEGGDSDNDSDDGIASNDSNKSEMERTSTAVDFDKEVDIARKVLNNLRHHLITSGFTGQLNKKDEESDGSSIDMEDEGGDSDNDSDDGIASNDSNKSEMERTSTAVDFDKEVDIARKVLNNLVTSSSKDSLSLQDHGVLPKSEDNTNVDETINVQNKLPIESAIGSDVIKPEKSEVKERFSGFGEVQSFIPVLHPVTKRPRGTGFLKFKTIDAATAAVSAANASSGLGFFLKGRQIKVLKALDRKSAHDKELEKAKAEEHDLRNLYLAKEGLIVEGTPAAKDVSASDMEKRQMLHEKKKTKLQSPNFHVSKTRLVIYNLPKSMTENELKQLCIDAVTSRATKQKPVIRQIKFLKTVKKGKIVVKNQSRGVAFVEFTEHQHALVALRVLNNNPETFGSEHRPIVEFAVDNVQTLKLRKAKLQAQQQDASDDLNDALQNAKAHPFDDHTNKSRKRKSRDDQRATKHSELKKAEMENVVATEEGQASKKPKHKPTGEKRKPSSKENLEGSNQKLKGSRHKPKDRKGGAKPAVGSSDKVETNVNETSKLKLKEVKAISHPKERTRQEKAKPEERETNLKRTRPKRNKDPSGRDVGDKLDMLIEQYRSKFSQPRSGTPDAEKQGSKKLRRWFQA</sequence>
<feature type="compositionally biased region" description="Basic residues" evidence="7">
    <location>
        <begin position="994"/>
        <end position="1003"/>
    </location>
</feature>
<dbReference type="InterPro" id="IPR000504">
    <property type="entry name" value="RRM_dom"/>
</dbReference>
<feature type="compositionally biased region" description="Basic and acidic residues" evidence="7">
    <location>
        <begin position="865"/>
        <end position="878"/>
    </location>
</feature>
<dbReference type="SMART" id="SM00360">
    <property type="entry name" value="RRM"/>
    <property type="match status" value="4"/>
</dbReference>
<dbReference type="CDD" id="cd12413">
    <property type="entry name" value="RRM1_RBM28_like"/>
    <property type="match status" value="1"/>
</dbReference>
<dbReference type="InterPro" id="IPR012677">
    <property type="entry name" value="Nucleotide-bd_a/b_plait_sf"/>
</dbReference>
<feature type="region of interest" description="Disordered" evidence="7">
    <location>
        <begin position="813"/>
        <end position="1003"/>
    </location>
</feature>
<dbReference type="EMBL" id="KZ667475">
    <property type="protein sequence ID" value="PPR90913.1"/>
    <property type="molecule type" value="Genomic_DNA"/>
</dbReference>
<feature type="compositionally biased region" description="Basic and acidic residues" evidence="7">
    <location>
        <begin position="956"/>
        <end position="970"/>
    </location>
</feature>
<organism evidence="9 10">
    <name type="scientific">Gossypium barbadense</name>
    <name type="common">Sea Island cotton</name>
    <name type="synonym">Hibiscus barbadensis</name>
    <dbReference type="NCBI Taxonomy" id="3634"/>
    <lineage>
        <taxon>Eukaryota</taxon>
        <taxon>Viridiplantae</taxon>
        <taxon>Streptophyta</taxon>
        <taxon>Embryophyta</taxon>
        <taxon>Tracheophyta</taxon>
        <taxon>Spermatophyta</taxon>
        <taxon>Magnoliopsida</taxon>
        <taxon>eudicotyledons</taxon>
        <taxon>Gunneridae</taxon>
        <taxon>Pentapetalae</taxon>
        <taxon>rosids</taxon>
        <taxon>malvids</taxon>
        <taxon>Malvales</taxon>
        <taxon>Malvaceae</taxon>
        <taxon>Malvoideae</taxon>
        <taxon>Gossypium</taxon>
    </lineage>
</organism>
<feature type="compositionally biased region" description="Polar residues" evidence="7">
    <location>
        <begin position="110"/>
        <end position="120"/>
    </location>
</feature>
<dbReference type="InterPro" id="IPR035979">
    <property type="entry name" value="RBD_domain_sf"/>
</dbReference>
<accession>A0A2P5WIL6</accession>
<feature type="domain" description="RRM" evidence="8">
    <location>
        <begin position="524"/>
        <end position="617"/>
    </location>
</feature>
<dbReference type="AlphaFoldDB" id="A0A2P5WIL6"/>
<name>A0A2P5WIL6_GOSBA</name>
<dbReference type="InterPro" id="IPR051945">
    <property type="entry name" value="RRM_MRD1_RNA_proc_ribogen"/>
</dbReference>
<evidence type="ECO:0000256" key="1">
    <source>
        <dbReference type="ARBA" id="ARBA00004123"/>
    </source>
</evidence>
<dbReference type="PANTHER" id="PTHR48039">
    <property type="entry name" value="RNA-BINDING MOTIF PROTEIN 14B"/>
    <property type="match status" value="1"/>
</dbReference>
<evidence type="ECO:0000256" key="3">
    <source>
        <dbReference type="ARBA" id="ARBA00022884"/>
    </source>
</evidence>
<dbReference type="CDD" id="cd12416">
    <property type="entry name" value="RRM4_RBM28_like"/>
    <property type="match status" value="1"/>
</dbReference>
<feature type="compositionally biased region" description="Acidic residues" evidence="7">
    <location>
        <begin position="372"/>
        <end position="386"/>
    </location>
</feature>
<feature type="domain" description="RRM" evidence="8">
    <location>
        <begin position="262"/>
        <end position="340"/>
    </location>
</feature>
<evidence type="ECO:0000259" key="8">
    <source>
        <dbReference type="PROSITE" id="PS50102"/>
    </source>
</evidence>
<evidence type="ECO:0000256" key="2">
    <source>
        <dbReference type="ARBA" id="ARBA00022737"/>
    </source>
</evidence>
<feature type="coiled-coil region" evidence="6">
    <location>
        <begin position="777"/>
        <end position="811"/>
    </location>
</feature>
<evidence type="ECO:0000256" key="6">
    <source>
        <dbReference type="SAM" id="Coils"/>
    </source>
</evidence>
<feature type="compositionally biased region" description="Acidic residues" evidence="7">
    <location>
        <begin position="447"/>
        <end position="461"/>
    </location>
</feature>
<feature type="compositionally biased region" description="Basic and acidic residues" evidence="7">
    <location>
        <begin position="469"/>
        <end position="478"/>
    </location>
</feature>
<dbReference type="GO" id="GO:0003729">
    <property type="term" value="F:mRNA binding"/>
    <property type="evidence" value="ECO:0007669"/>
    <property type="project" value="TreeGrafter"/>
</dbReference>
<dbReference type="FunFam" id="3.30.70.330:FF:000182">
    <property type="entry name" value="RNA-binding motif protein 28"/>
    <property type="match status" value="1"/>
</dbReference>
<keyword evidence="2" id="KW-0677">Repeat</keyword>
<dbReference type="OrthoDB" id="439808at2759"/>
<keyword evidence="6" id="KW-0175">Coiled coil</keyword>
<dbReference type="Pfam" id="PF00076">
    <property type="entry name" value="RRM_1"/>
    <property type="match status" value="3"/>
</dbReference>
<keyword evidence="4" id="KW-0539">Nucleus</keyword>
<dbReference type="SUPFAM" id="SSF54928">
    <property type="entry name" value="RNA-binding domain, RBD"/>
    <property type="match status" value="3"/>
</dbReference>
<reference evidence="9 10" key="1">
    <citation type="submission" date="2015-01" db="EMBL/GenBank/DDBJ databases">
        <title>Genome of allotetraploid Gossypium barbadense reveals genomic plasticity and fiber elongation in cotton evolution.</title>
        <authorList>
            <person name="Chen X."/>
            <person name="Liu X."/>
            <person name="Zhao B."/>
            <person name="Zheng H."/>
            <person name="Hu Y."/>
            <person name="Lu G."/>
            <person name="Yang C."/>
            <person name="Chen J."/>
            <person name="Shan C."/>
            <person name="Zhang L."/>
            <person name="Zhou Y."/>
            <person name="Wang L."/>
            <person name="Guo W."/>
            <person name="Bai Y."/>
            <person name="Ruan J."/>
            <person name="Shangguan X."/>
            <person name="Mao Y."/>
            <person name="Jiang J."/>
            <person name="Zhu Y."/>
            <person name="Lei J."/>
            <person name="Kang H."/>
            <person name="Chen S."/>
            <person name="He X."/>
            <person name="Wang R."/>
            <person name="Wang Y."/>
            <person name="Chen J."/>
            <person name="Wang L."/>
            <person name="Yu S."/>
            <person name="Wang B."/>
            <person name="Wei J."/>
            <person name="Song S."/>
            <person name="Lu X."/>
            <person name="Gao Z."/>
            <person name="Gu W."/>
            <person name="Deng X."/>
            <person name="Ma D."/>
            <person name="Wang S."/>
            <person name="Liang W."/>
            <person name="Fang L."/>
            <person name="Cai C."/>
            <person name="Zhu X."/>
            <person name="Zhou B."/>
            <person name="Zhang Y."/>
            <person name="Chen Z."/>
            <person name="Xu S."/>
            <person name="Zhu R."/>
            <person name="Wang S."/>
            <person name="Zhang T."/>
            <person name="Zhao G."/>
        </authorList>
    </citation>
    <scope>NUCLEOTIDE SEQUENCE [LARGE SCALE GENOMIC DNA]</scope>
    <source>
        <strain evidence="10">cv. Xinhai21</strain>
        <tissue evidence="9">Leaf</tissue>
    </source>
</reference>
<evidence type="ECO:0000256" key="5">
    <source>
        <dbReference type="PROSITE-ProRule" id="PRU00176"/>
    </source>
</evidence>
<feature type="domain" description="RRM" evidence="8">
    <location>
        <begin position="686"/>
        <end position="782"/>
    </location>
</feature>
<feature type="domain" description="RRM" evidence="8">
    <location>
        <begin position="18"/>
        <end position="96"/>
    </location>
</feature>
<protein>
    <recommendedName>
        <fullName evidence="8">RRM domain-containing protein</fullName>
    </recommendedName>
</protein>
<dbReference type="Gene3D" id="3.30.70.330">
    <property type="match status" value="4"/>
</dbReference>
<evidence type="ECO:0000313" key="10">
    <source>
        <dbReference type="Proteomes" id="UP000239757"/>
    </source>
</evidence>
<dbReference type="PANTHER" id="PTHR48039:SF5">
    <property type="entry name" value="RNA-BINDING PROTEIN 28"/>
    <property type="match status" value="1"/>
</dbReference>
<dbReference type="PROSITE" id="PS50102">
    <property type="entry name" value="RRM"/>
    <property type="match status" value="4"/>
</dbReference>
<feature type="region of interest" description="Disordered" evidence="7">
    <location>
        <begin position="96"/>
        <end position="120"/>
    </location>
</feature>
<dbReference type="CDD" id="cd12414">
    <property type="entry name" value="RRM2_RBM28_like"/>
    <property type="match status" value="1"/>
</dbReference>
<feature type="compositionally biased region" description="Basic and acidic residues" evidence="7">
    <location>
        <begin position="394"/>
        <end position="403"/>
    </location>
</feature>
<evidence type="ECO:0000313" key="9">
    <source>
        <dbReference type="EMBL" id="PPR90913.1"/>
    </source>
</evidence>
<dbReference type="Proteomes" id="UP000239757">
    <property type="component" value="Unassembled WGS sequence"/>
</dbReference>
<feature type="compositionally biased region" description="Basic and acidic residues" evidence="7">
    <location>
        <begin position="829"/>
        <end position="846"/>
    </location>
</feature>
<evidence type="ECO:0000256" key="7">
    <source>
        <dbReference type="SAM" id="MobiDB-lite"/>
    </source>
</evidence>
<dbReference type="GO" id="GO:0005634">
    <property type="term" value="C:nucleus"/>
    <property type="evidence" value="ECO:0007669"/>
    <property type="project" value="UniProtKB-SubCell"/>
</dbReference>
<proteinExistence type="predicted"/>
<feature type="compositionally biased region" description="Basic and acidic residues" evidence="7">
    <location>
        <begin position="917"/>
        <end position="948"/>
    </location>
</feature>
<feature type="region of interest" description="Disordered" evidence="7">
    <location>
        <begin position="432"/>
        <end position="478"/>
    </location>
</feature>
<comment type="subcellular location">
    <subcellularLocation>
        <location evidence="1">Nucleus</location>
    </subcellularLocation>
</comment>
<feature type="coiled-coil region" evidence="6">
    <location>
        <begin position="612"/>
        <end position="639"/>
    </location>
</feature>
<feature type="region of interest" description="Disordered" evidence="7">
    <location>
        <begin position="349"/>
        <end position="403"/>
    </location>
</feature>
<feature type="compositionally biased region" description="Basic and acidic residues" evidence="7">
    <location>
        <begin position="98"/>
        <end position="109"/>
    </location>
</feature>
<keyword evidence="3 5" id="KW-0694">RNA-binding</keyword>